<protein>
    <submittedName>
        <fullName evidence="3">META domain-containing protein</fullName>
    </submittedName>
</protein>
<name>A0ABV8SQS8_9GAMM</name>
<reference evidence="4" key="1">
    <citation type="journal article" date="2019" name="Int. J. Syst. Evol. Microbiol.">
        <title>The Global Catalogue of Microorganisms (GCM) 10K type strain sequencing project: providing services to taxonomists for standard genome sequencing and annotation.</title>
        <authorList>
            <consortium name="The Broad Institute Genomics Platform"/>
            <consortium name="The Broad Institute Genome Sequencing Center for Infectious Disease"/>
            <person name="Wu L."/>
            <person name="Ma J."/>
        </authorList>
    </citation>
    <scope>NUCLEOTIDE SEQUENCE [LARGE SCALE GENOMIC DNA]</scope>
    <source>
        <strain evidence="4">CGMCC 1.10759</strain>
    </source>
</reference>
<keyword evidence="4" id="KW-1185">Reference proteome</keyword>
<gene>
    <name evidence="3" type="ORF">ACFPN2_11695</name>
</gene>
<dbReference type="InterPro" id="IPR005184">
    <property type="entry name" value="DUF306_Meta_HslJ"/>
</dbReference>
<sequence length="149" mass="15990">MGRVRYVAVIVALLTMAACNSNEPQPPASSSDEVTYELAGTRWALMQLGDKPVTISEGGREAYIALNAADGSVVGHAGCNRISTKYKQTGAQLSFGEVVATRMFCPDMPTETALLEAVKATAGWRIKGSQLELLNAQQMPIARFEARNL</sequence>
<dbReference type="PANTHER" id="PTHR35535">
    <property type="entry name" value="HEAT SHOCK PROTEIN HSLJ"/>
    <property type="match status" value="1"/>
</dbReference>
<dbReference type="Proteomes" id="UP001595904">
    <property type="component" value="Unassembled WGS sequence"/>
</dbReference>
<organism evidence="3 4">
    <name type="scientific">Steroidobacter flavus</name>
    <dbReference type="NCBI Taxonomy" id="1842136"/>
    <lineage>
        <taxon>Bacteria</taxon>
        <taxon>Pseudomonadati</taxon>
        <taxon>Pseudomonadota</taxon>
        <taxon>Gammaproteobacteria</taxon>
        <taxon>Steroidobacterales</taxon>
        <taxon>Steroidobacteraceae</taxon>
        <taxon>Steroidobacter</taxon>
    </lineage>
</organism>
<dbReference type="InterPro" id="IPR053147">
    <property type="entry name" value="Hsp_HslJ-like"/>
</dbReference>
<keyword evidence="1" id="KW-0732">Signal</keyword>
<dbReference type="RefSeq" id="WP_380600110.1">
    <property type="nucleotide sequence ID" value="NZ_JBHSDU010000003.1"/>
</dbReference>
<evidence type="ECO:0000259" key="2">
    <source>
        <dbReference type="Pfam" id="PF03724"/>
    </source>
</evidence>
<feature type="domain" description="DUF306" evidence="2">
    <location>
        <begin position="36"/>
        <end position="145"/>
    </location>
</feature>
<comment type="caution">
    <text evidence="3">The sequence shown here is derived from an EMBL/GenBank/DDBJ whole genome shotgun (WGS) entry which is preliminary data.</text>
</comment>
<dbReference type="PROSITE" id="PS51257">
    <property type="entry name" value="PROKAR_LIPOPROTEIN"/>
    <property type="match status" value="1"/>
</dbReference>
<evidence type="ECO:0000313" key="3">
    <source>
        <dbReference type="EMBL" id="MFC4309745.1"/>
    </source>
</evidence>
<proteinExistence type="predicted"/>
<feature type="chain" id="PRO_5046988993" evidence="1">
    <location>
        <begin position="22"/>
        <end position="149"/>
    </location>
</feature>
<evidence type="ECO:0000256" key="1">
    <source>
        <dbReference type="SAM" id="SignalP"/>
    </source>
</evidence>
<dbReference type="EMBL" id="JBHSDU010000003">
    <property type="protein sequence ID" value="MFC4309745.1"/>
    <property type="molecule type" value="Genomic_DNA"/>
</dbReference>
<dbReference type="InterPro" id="IPR038670">
    <property type="entry name" value="HslJ-like_sf"/>
</dbReference>
<evidence type="ECO:0000313" key="4">
    <source>
        <dbReference type="Proteomes" id="UP001595904"/>
    </source>
</evidence>
<dbReference type="PANTHER" id="PTHR35535:SF1">
    <property type="entry name" value="HEAT SHOCK PROTEIN HSLJ"/>
    <property type="match status" value="1"/>
</dbReference>
<dbReference type="Gene3D" id="2.40.128.270">
    <property type="match status" value="1"/>
</dbReference>
<dbReference type="Pfam" id="PF03724">
    <property type="entry name" value="META"/>
    <property type="match status" value="1"/>
</dbReference>
<feature type="signal peptide" evidence="1">
    <location>
        <begin position="1"/>
        <end position="21"/>
    </location>
</feature>
<accession>A0ABV8SQS8</accession>